<reference evidence="4" key="2">
    <citation type="submission" date="2020-09" db="EMBL/GenBank/DDBJ databases">
        <authorList>
            <person name="Sun Q."/>
            <person name="Zhou Y."/>
        </authorList>
    </citation>
    <scope>NUCLEOTIDE SEQUENCE</scope>
    <source>
        <strain evidence="4">CGMCC 1.14988</strain>
    </source>
</reference>
<keyword evidence="2" id="KW-0732">Signal</keyword>
<dbReference type="EMBL" id="BMHA01000013">
    <property type="protein sequence ID" value="GGI08875.1"/>
    <property type="molecule type" value="Genomic_DNA"/>
</dbReference>
<proteinExistence type="inferred from homology"/>
<dbReference type="Gene3D" id="3.60.21.10">
    <property type="match status" value="1"/>
</dbReference>
<evidence type="ECO:0000256" key="2">
    <source>
        <dbReference type="SAM" id="SignalP"/>
    </source>
</evidence>
<feature type="chain" id="PRO_5038962606" description="Capsule synthesis protein CapA domain-containing protein" evidence="2">
    <location>
        <begin position="23"/>
        <end position="351"/>
    </location>
</feature>
<dbReference type="AlphaFoldDB" id="A0A8J3AGZ3"/>
<evidence type="ECO:0000313" key="5">
    <source>
        <dbReference type="Proteomes" id="UP000650511"/>
    </source>
</evidence>
<dbReference type="PANTHER" id="PTHR33393">
    <property type="entry name" value="POLYGLUTAMINE SYNTHESIS ACCESSORY PROTEIN RV0574C-RELATED"/>
    <property type="match status" value="1"/>
</dbReference>
<comment type="caution">
    <text evidence="4">The sequence shown here is derived from an EMBL/GenBank/DDBJ whole genome shotgun (WGS) entry which is preliminary data.</text>
</comment>
<name>A0A8J3AGZ3_9ACTN</name>
<accession>A0A8J3AGZ3</accession>
<keyword evidence="5" id="KW-1185">Reference proteome</keyword>
<evidence type="ECO:0000313" key="4">
    <source>
        <dbReference type="EMBL" id="GGI08875.1"/>
    </source>
</evidence>
<reference evidence="4" key="1">
    <citation type="journal article" date="2014" name="Int. J. Syst. Evol. Microbiol.">
        <title>Complete genome sequence of Corynebacterium casei LMG S-19264T (=DSM 44701T), isolated from a smear-ripened cheese.</title>
        <authorList>
            <consortium name="US DOE Joint Genome Institute (JGI-PGF)"/>
            <person name="Walter F."/>
            <person name="Albersmeier A."/>
            <person name="Kalinowski J."/>
            <person name="Ruckert C."/>
        </authorList>
    </citation>
    <scope>NUCLEOTIDE SEQUENCE</scope>
    <source>
        <strain evidence="4">CGMCC 1.14988</strain>
    </source>
</reference>
<dbReference type="PANTHER" id="PTHR33393:SF13">
    <property type="entry name" value="PGA BIOSYNTHESIS PROTEIN CAPA"/>
    <property type="match status" value="1"/>
</dbReference>
<dbReference type="Proteomes" id="UP000650511">
    <property type="component" value="Unassembled WGS sequence"/>
</dbReference>
<feature type="signal peptide" evidence="2">
    <location>
        <begin position="1"/>
        <end position="22"/>
    </location>
</feature>
<dbReference type="SMART" id="SM00854">
    <property type="entry name" value="PGA_cap"/>
    <property type="match status" value="1"/>
</dbReference>
<protein>
    <recommendedName>
        <fullName evidence="3">Capsule synthesis protein CapA domain-containing protein</fullName>
    </recommendedName>
</protein>
<gene>
    <name evidence="4" type="ORF">GCM10011354_31270</name>
</gene>
<organism evidence="4 5">
    <name type="scientific">Egicoccus halophilus</name>
    <dbReference type="NCBI Taxonomy" id="1670830"/>
    <lineage>
        <taxon>Bacteria</taxon>
        <taxon>Bacillati</taxon>
        <taxon>Actinomycetota</taxon>
        <taxon>Nitriliruptoria</taxon>
        <taxon>Egicoccales</taxon>
        <taxon>Egicoccaceae</taxon>
        <taxon>Egicoccus</taxon>
    </lineage>
</organism>
<dbReference type="CDD" id="cd07381">
    <property type="entry name" value="MPP_CapA"/>
    <property type="match status" value="1"/>
</dbReference>
<dbReference type="RefSeq" id="WP_130648764.1">
    <property type="nucleotide sequence ID" value="NZ_BMHA01000013.1"/>
</dbReference>
<dbReference type="Pfam" id="PF09587">
    <property type="entry name" value="PGA_cap"/>
    <property type="match status" value="1"/>
</dbReference>
<dbReference type="PROSITE" id="PS51257">
    <property type="entry name" value="PROKAR_LIPOPROTEIN"/>
    <property type="match status" value="1"/>
</dbReference>
<dbReference type="InterPro" id="IPR029052">
    <property type="entry name" value="Metallo-depent_PP-like"/>
</dbReference>
<dbReference type="InterPro" id="IPR019079">
    <property type="entry name" value="Capsule_synth_CapA"/>
</dbReference>
<comment type="similarity">
    <text evidence="1">Belongs to the CapA family.</text>
</comment>
<dbReference type="SUPFAM" id="SSF56300">
    <property type="entry name" value="Metallo-dependent phosphatases"/>
    <property type="match status" value="1"/>
</dbReference>
<evidence type="ECO:0000259" key="3">
    <source>
        <dbReference type="SMART" id="SM00854"/>
    </source>
</evidence>
<feature type="domain" description="Capsule synthesis protein CapA" evidence="3">
    <location>
        <begin position="44"/>
        <end position="288"/>
    </location>
</feature>
<dbReference type="InterPro" id="IPR052169">
    <property type="entry name" value="CW_Biosynth-Accessory"/>
</dbReference>
<sequence>MRVRAPLVGVALLAGACASTPADPEVVAAADEATTEPAPSAPLTLAFVGDIHFADQLGGIAATDPGAVLAGVRAAWADADLVIGNLETAVTEGGTPEPKQFTFRTPATSLAALSSAGIDAVSLANNHAGDYGADGLRDTLAAADGSGLAFVGIGADERQAAGPVWFERHGWDVAVLAATDVLDSFAQETWVAGDGRTGIASVKEPYTDHFVEQVATTAAEADLTLVYLHWGREKDTCPTDRQRELAQRLAQAGADVVVGTHAHRVQGGGRSPDGALVHYGLGNFVFDTPPGEGEHAGVYVVEVALDGTTIDRWLPVRLDGGLPVLLEGQQAAAGAERYAAAVACTDLLSRP</sequence>
<evidence type="ECO:0000256" key="1">
    <source>
        <dbReference type="ARBA" id="ARBA00005662"/>
    </source>
</evidence>
<dbReference type="OrthoDB" id="9810718at2"/>